<accession>A0AAQ4DQT9</accession>
<protein>
    <submittedName>
        <fullName evidence="3">Uncharacterized protein</fullName>
    </submittedName>
</protein>
<name>A0AAQ4DQT9_AMBAM</name>
<comment type="caution">
    <text evidence="3">The sequence shown here is derived from an EMBL/GenBank/DDBJ whole genome shotgun (WGS) entry which is preliminary data.</text>
</comment>
<dbReference type="Proteomes" id="UP001321473">
    <property type="component" value="Unassembled WGS sequence"/>
</dbReference>
<sequence>MKQWLAAGDSGSLGIFLLLHVMSAVATKRDKRKKSKPRLSFGSSSGACTNLPSNMQANLTDLFALLKRQQQAHVDEPHYDANGNTTGWSAHKNARKDDLLMYPESGLGTYSARSSPDSTQLSDGKEFQEVGEDDSSSICVDDVPVDDESEYQVLTDADVADIVRQLRDFLQENGPSQEDDLLKVLSAQQARQVLSEYSTLANFVDRHPGFRQLHEELHSFLYYQDPEDDDDDDCDYYSTPTVAPGGAHNGLPSLAGSKKVGSGNEPEQPTAADDGGPRGARASSCSSTSYESAVEDEVEEKGKKVVSLKDGSSQTPSRPRCLSRALQAVQLTRDTEAQTEGWDPAQFAELELMLKKRNNEISELQERLASLQEDHAREMQQLHLKIEELQNRPLVAPSSPSQPLQNEADQEVNNHHVVDEEEGEDEVESPRGAVATIREAGDLGNGEVGQCQLPQAQPSPLLLRRKSPPVRAEPEDVKLRVLSIEPRPRPVGPPADHKGKRTGGLYIALDRSQVPEFYDLHWHMERTAAPCSDVESMYSSRGGSPTKSKTEQQIMKIVQMVKKQQPNYTELEIRRHVDYVRHSQGGFSRMTFNHIVALVLGHMKTTAAATMHNMH</sequence>
<feature type="region of interest" description="Disordered" evidence="2">
    <location>
        <begin position="29"/>
        <end position="52"/>
    </location>
</feature>
<organism evidence="3 4">
    <name type="scientific">Amblyomma americanum</name>
    <name type="common">Lone star tick</name>
    <dbReference type="NCBI Taxonomy" id="6943"/>
    <lineage>
        <taxon>Eukaryota</taxon>
        <taxon>Metazoa</taxon>
        <taxon>Ecdysozoa</taxon>
        <taxon>Arthropoda</taxon>
        <taxon>Chelicerata</taxon>
        <taxon>Arachnida</taxon>
        <taxon>Acari</taxon>
        <taxon>Parasitiformes</taxon>
        <taxon>Ixodida</taxon>
        <taxon>Ixodoidea</taxon>
        <taxon>Ixodidae</taxon>
        <taxon>Amblyomminae</taxon>
        <taxon>Amblyomma</taxon>
    </lineage>
</organism>
<keyword evidence="1" id="KW-0175">Coiled coil</keyword>
<reference evidence="3 4" key="1">
    <citation type="journal article" date="2023" name="Arcadia Sci">
        <title>De novo assembly of a long-read Amblyomma americanum tick genome.</title>
        <authorList>
            <person name="Chou S."/>
            <person name="Poskanzer K.E."/>
            <person name="Rollins M."/>
            <person name="Thuy-Boun P.S."/>
        </authorList>
    </citation>
    <scope>NUCLEOTIDE SEQUENCE [LARGE SCALE GENOMIC DNA]</scope>
    <source>
        <strain evidence="3">F_SG_1</strain>
        <tissue evidence="3">Salivary glands</tissue>
    </source>
</reference>
<feature type="region of interest" description="Disordered" evidence="2">
    <location>
        <begin position="231"/>
        <end position="321"/>
    </location>
</feature>
<gene>
    <name evidence="3" type="ORF">V5799_032560</name>
</gene>
<dbReference type="AlphaFoldDB" id="A0AAQ4DQT9"/>
<evidence type="ECO:0000313" key="3">
    <source>
        <dbReference type="EMBL" id="KAK8764829.1"/>
    </source>
</evidence>
<feature type="compositionally biased region" description="Low complexity" evidence="2">
    <location>
        <begin position="271"/>
        <end position="292"/>
    </location>
</feature>
<evidence type="ECO:0000313" key="4">
    <source>
        <dbReference type="Proteomes" id="UP001321473"/>
    </source>
</evidence>
<evidence type="ECO:0000256" key="1">
    <source>
        <dbReference type="SAM" id="Coils"/>
    </source>
</evidence>
<feature type="compositionally biased region" description="Polar residues" evidence="2">
    <location>
        <begin position="41"/>
        <end position="52"/>
    </location>
</feature>
<keyword evidence="4" id="KW-1185">Reference proteome</keyword>
<evidence type="ECO:0000256" key="2">
    <source>
        <dbReference type="SAM" id="MobiDB-lite"/>
    </source>
</evidence>
<proteinExistence type="predicted"/>
<feature type="coiled-coil region" evidence="1">
    <location>
        <begin position="347"/>
        <end position="392"/>
    </location>
</feature>
<dbReference type="EMBL" id="JARKHS020028017">
    <property type="protein sequence ID" value="KAK8764829.1"/>
    <property type="molecule type" value="Genomic_DNA"/>
</dbReference>
<feature type="region of interest" description="Disordered" evidence="2">
    <location>
        <begin position="108"/>
        <end position="136"/>
    </location>
</feature>
<feature type="compositionally biased region" description="Polar residues" evidence="2">
    <location>
        <begin position="111"/>
        <end position="122"/>
    </location>
</feature>